<dbReference type="CDD" id="cd07323">
    <property type="entry name" value="LAM"/>
    <property type="match status" value="1"/>
</dbReference>
<dbReference type="GO" id="GO:0045727">
    <property type="term" value="P:positive regulation of translation"/>
    <property type="evidence" value="ECO:0007669"/>
    <property type="project" value="TreeGrafter"/>
</dbReference>
<dbReference type="Pfam" id="PF05383">
    <property type="entry name" value="La"/>
    <property type="match status" value="1"/>
</dbReference>
<reference evidence="5 6" key="1">
    <citation type="journal article" date="2016" name="Nat. Commun.">
        <title>Ectomycorrhizal ecology is imprinted in the genome of the dominant symbiotic fungus Cenococcum geophilum.</title>
        <authorList>
            <consortium name="DOE Joint Genome Institute"/>
            <person name="Peter M."/>
            <person name="Kohler A."/>
            <person name="Ohm R.A."/>
            <person name="Kuo A."/>
            <person name="Krutzmann J."/>
            <person name="Morin E."/>
            <person name="Arend M."/>
            <person name="Barry K.W."/>
            <person name="Binder M."/>
            <person name="Choi C."/>
            <person name="Clum A."/>
            <person name="Copeland A."/>
            <person name="Grisel N."/>
            <person name="Haridas S."/>
            <person name="Kipfer T."/>
            <person name="LaButti K."/>
            <person name="Lindquist E."/>
            <person name="Lipzen A."/>
            <person name="Maire R."/>
            <person name="Meier B."/>
            <person name="Mihaltcheva S."/>
            <person name="Molinier V."/>
            <person name="Murat C."/>
            <person name="Poggeler S."/>
            <person name="Quandt C.A."/>
            <person name="Sperisen C."/>
            <person name="Tritt A."/>
            <person name="Tisserant E."/>
            <person name="Crous P.W."/>
            <person name="Henrissat B."/>
            <person name="Nehls U."/>
            <person name="Egli S."/>
            <person name="Spatafora J.W."/>
            <person name="Grigoriev I.V."/>
            <person name="Martin F.M."/>
        </authorList>
    </citation>
    <scope>NUCLEOTIDE SEQUENCE [LARGE SCALE GENOMIC DNA]</scope>
    <source>
        <strain evidence="5 6">CBS 207.34</strain>
    </source>
</reference>
<feature type="compositionally biased region" description="Low complexity" evidence="3">
    <location>
        <begin position="105"/>
        <end position="125"/>
    </location>
</feature>
<keyword evidence="1 2" id="KW-0694">RNA-binding</keyword>
<dbReference type="InterPro" id="IPR036390">
    <property type="entry name" value="WH_DNA-bd_sf"/>
</dbReference>
<feature type="compositionally biased region" description="Polar residues" evidence="3">
    <location>
        <begin position="94"/>
        <end position="104"/>
    </location>
</feature>
<dbReference type="GO" id="GO:0005829">
    <property type="term" value="C:cytosol"/>
    <property type="evidence" value="ECO:0007669"/>
    <property type="project" value="TreeGrafter"/>
</dbReference>
<evidence type="ECO:0000313" key="5">
    <source>
        <dbReference type="EMBL" id="OCL05107.1"/>
    </source>
</evidence>
<feature type="compositionally biased region" description="Polar residues" evidence="3">
    <location>
        <begin position="368"/>
        <end position="379"/>
    </location>
</feature>
<dbReference type="Gene3D" id="1.10.10.10">
    <property type="entry name" value="Winged helix-like DNA-binding domain superfamily/Winged helix DNA-binding domain"/>
    <property type="match status" value="1"/>
</dbReference>
<accession>A0A8E2EUF5</accession>
<feature type="compositionally biased region" description="Gly residues" evidence="3">
    <location>
        <begin position="597"/>
        <end position="607"/>
    </location>
</feature>
<proteinExistence type="predicted"/>
<dbReference type="EMBL" id="KV750378">
    <property type="protein sequence ID" value="OCL05107.1"/>
    <property type="molecule type" value="Genomic_DNA"/>
</dbReference>
<feature type="compositionally biased region" description="Polar residues" evidence="3">
    <location>
        <begin position="949"/>
        <end position="968"/>
    </location>
</feature>
<feature type="compositionally biased region" description="Polar residues" evidence="3">
    <location>
        <begin position="489"/>
        <end position="507"/>
    </location>
</feature>
<dbReference type="SMART" id="SM00715">
    <property type="entry name" value="LA"/>
    <property type="match status" value="1"/>
</dbReference>
<dbReference type="GO" id="GO:0000339">
    <property type="term" value="F:RNA cap binding"/>
    <property type="evidence" value="ECO:0007669"/>
    <property type="project" value="InterPro"/>
</dbReference>
<feature type="compositionally biased region" description="Polar residues" evidence="3">
    <location>
        <begin position="987"/>
        <end position="996"/>
    </location>
</feature>
<dbReference type="PROSITE" id="PS50961">
    <property type="entry name" value="HTH_LA"/>
    <property type="match status" value="1"/>
</dbReference>
<gene>
    <name evidence="5" type="ORF">AOQ84DRAFT_379914</name>
</gene>
<dbReference type="GO" id="GO:0048255">
    <property type="term" value="P:mRNA stabilization"/>
    <property type="evidence" value="ECO:0007669"/>
    <property type="project" value="InterPro"/>
</dbReference>
<dbReference type="SUPFAM" id="SSF46785">
    <property type="entry name" value="Winged helix' DNA-binding domain"/>
    <property type="match status" value="1"/>
</dbReference>
<feature type="region of interest" description="Disordered" evidence="3">
    <location>
        <begin position="909"/>
        <end position="968"/>
    </location>
</feature>
<dbReference type="Pfam" id="PF21071">
    <property type="entry name" value="LARP1_HEAT"/>
    <property type="match status" value="1"/>
</dbReference>
<dbReference type="SMART" id="SM00684">
    <property type="entry name" value="DM15"/>
    <property type="match status" value="2"/>
</dbReference>
<evidence type="ECO:0000256" key="1">
    <source>
        <dbReference type="ARBA" id="ARBA00022884"/>
    </source>
</evidence>
<evidence type="ECO:0000256" key="2">
    <source>
        <dbReference type="PROSITE-ProRule" id="PRU00332"/>
    </source>
</evidence>
<dbReference type="GO" id="GO:0010494">
    <property type="term" value="C:cytoplasmic stress granule"/>
    <property type="evidence" value="ECO:0007669"/>
    <property type="project" value="TreeGrafter"/>
</dbReference>
<organism evidence="5 6">
    <name type="scientific">Glonium stellatum</name>
    <dbReference type="NCBI Taxonomy" id="574774"/>
    <lineage>
        <taxon>Eukaryota</taxon>
        <taxon>Fungi</taxon>
        <taxon>Dikarya</taxon>
        <taxon>Ascomycota</taxon>
        <taxon>Pezizomycotina</taxon>
        <taxon>Dothideomycetes</taxon>
        <taxon>Pleosporomycetidae</taxon>
        <taxon>Gloniales</taxon>
        <taxon>Gloniaceae</taxon>
        <taxon>Glonium</taxon>
    </lineage>
</organism>
<feature type="compositionally biased region" description="Basic and acidic residues" evidence="3">
    <location>
        <begin position="999"/>
        <end position="1009"/>
    </location>
</feature>
<feature type="region of interest" description="Disordered" evidence="3">
    <location>
        <begin position="987"/>
        <end position="1019"/>
    </location>
</feature>
<dbReference type="AlphaFoldDB" id="A0A8E2EUF5"/>
<dbReference type="InterPro" id="IPR006630">
    <property type="entry name" value="La_HTH"/>
</dbReference>
<evidence type="ECO:0000313" key="6">
    <source>
        <dbReference type="Proteomes" id="UP000250140"/>
    </source>
</evidence>
<feature type="compositionally biased region" description="Basic and acidic residues" evidence="3">
    <location>
        <begin position="331"/>
        <end position="346"/>
    </location>
</feature>
<dbReference type="InterPro" id="IPR045180">
    <property type="entry name" value="La_dom_prot"/>
</dbReference>
<feature type="compositionally biased region" description="Polar residues" evidence="3">
    <location>
        <begin position="609"/>
        <end position="658"/>
    </location>
</feature>
<keyword evidence="6" id="KW-1185">Reference proteome</keyword>
<feature type="compositionally biased region" description="Gly residues" evidence="3">
    <location>
        <begin position="385"/>
        <end position="399"/>
    </location>
</feature>
<feature type="compositionally biased region" description="Low complexity" evidence="3">
    <location>
        <begin position="24"/>
        <end position="44"/>
    </location>
</feature>
<dbReference type="PANTHER" id="PTHR22792">
    <property type="entry name" value="LUPUS LA PROTEIN-RELATED"/>
    <property type="match status" value="1"/>
</dbReference>
<feature type="compositionally biased region" description="Polar residues" evidence="3">
    <location>
        <begin position="221"/>
        <end position="233"/>
    </location>
</feature>
<feature type="compositionally biased region" description="Polar residues" evidence="3">
    <location>
        <begin position="561"/>
        <end position="573"/>
    </location>
</feature>
<feature type="compositionally biased region" description="Polar residues" evidence="3">
    <location>
        <begin position="135"/>
        <end position="155"/>
    </location>
</feature>
<feature type="region of interest" description="Disordered" evidence="3">
    <location>
        <begin position="24"/>
        <end position="672"/>
    </location>
</feature>
<feature type="compositionally biased region" description="Polar residues" evidence="3">
    <location>
        <begin position="449"/>
        <end position="464"/>
    </location>
</feature>
<feature type="compositionally biased region" description="Acidic residues" evidence="3">
    <location>
        <begin position="927"/>
        <end position="937"/>
    </location>
</feature>
<feature type="compositionally biased region" description="Basic and acidic residues" evidence="3">
    <location>
        <begin position="514"/>
        <end position="529"/>
    </location>
</feature>
<evidence type="ECO:0000259" key="4">
    <source>
        <dbReference type="PROSITE" id="PS50961"/>
    </source>
</evidence>
<dbReference type="PANTHER" id="PTHR22792:SF132">
    <property type="entry name" value="LA-RELATED PROTEIN 1"/>
    <property type="match status" value="1"/>
</dbReference>
<feature type="compositionally biased region" description="Basic and acidic residues" evidence="3">
    <location>
        <begin position="261"/>
        <end position="307"/>
    </location>
</feature>
<protein>
    <recommendedName>
        <fullName evidence="4">HTH La-type RNA-binding domain-containing protein</fullName>
    </recommendedName>
</protein>
<evidence type="ECO:0000256" key="3">
    <source>
        <dbReference type="SAM" id="MobiDB-lite"/>
    </source>
</evidence>
<dbReference type="InterPro" id="IPR036388">
    <property type="entry name" value="WH-like_DNA-bd_sf"/>
</dbReference>
<feature type="compositionally biased region" description="Basic and acidic residues" evidence="3">
    <location>
        <begin position="157"/>
        <end position="178"/>
    </location>
</feature>
<sequence length="1187" mass="129045">MATTPRRSGSDVATIAVPFSYAQAAKGMSSGASTGASSKAASGTITPSKDSTALPATIPTGPSGMNWADDTETHIPPAEQASEKPLGNREVQVNGASPQPKQAISQQQNSTSNVSSPDFGTSSSSTLVKDDDVSSLPNTSSESTWENKSQTSNSVEKAVDQGDNNSDKGKSKDSEKLPFKPLQEAPIPTVNIWTQRANEAAKAKAAQSSPTKPATTSPSQVSANGVPQGSNEKVNGVPRPEPKKKNKINANSEELDTAATSKEKKQNIDITGKGRDDDRVTPSRRDTIEGEKIKKGPKSRTFEKEGKGNATAPPPPVRDQESWPTPDSAQDGDRRKTQEKGEKERNPSGSSRPHGKNEWVPVPYTPNVIFSTPLPSTGPNRRGGRGGGRGGSQASGRGGPHATNGTGTGEKDGSVSAVLPNGDQTKRGRSDGSAPRDASPTKGKRAVSAGSTSWKDTKSATTSERAAKPAASGDSDAVSRRGSVLEESGSGQYSNTQSTTYPRQYPSNRPKPNRRYDASGLSDKRKDSDLVSPTKENVPMTYGRRTSIATQTEEDGEKRSSSVTEGRASQTKPITGDRRGGQFGSFSGRDRPEIRGRGGMRGRGGNNGYTNTHHANSQQFPNGHASPLQTSSTFPLPRSPTSFHPEQQNYFPTQSPHSRSYRGNGARSQSVTTDNIYGRVPAAYPGGPQPIAPIQTFIGGMYDYPVMQTMSAVPYSPYMDPYSVFSMVSMQLEYYFSVDNLCKDMFLRKHMDSKGFVFLSVIAEFNRIKQLTTDMELIKLVCYQSRNIEFRVGVDGKDRLRRKEGWEPWVLHMGERDASAQNDGPEELHHPPVPHPQGFEPQFLPRYSTVSAASPTSPGAISSDIAYQPMNGTLQAAPVNPGALLTESATNGPVPENAAPSVLAQPHLEGALSPYHGPMPATGPVNGEEDSFSDEQVESLSVIVRKQEPAQQTASFHSTTSRTFSNGSIDSRNIDDELHKFDSLQANLHINGNGPSQGDDGKKQDEPERSLSPSSSSKIPTMNTVRLFWVKDKDAPVESLPPDATYEFYTHLRSKALEQRHIAPAGNCPYDMDVLYQFWSHFLIRNFNTRMYDEFRHLAFEDTMQKTSDVGMRNLIKYYGESLLSQSIIRERIARHYVDLVKSENPDHERPAFNQLRSAWRNGALNPKNRKRISHFIDANLKTSLEL</sequence>
<feature type="domain" description="HTH La-type RNA-binding" evidence="4">
    <location>
        <begin position="718"/>
        <end position="809"/>
    </location>
</feature>
<name>A0A8E2EUF5_9PEZI</name>
<dbReference type="OrthoDB" id="340227at2759"/>
<dbReference type="InterPro" id="IPR006607">
    <property type="entry name" value="DM15"/>
</dbReference>
<dbReference type="Proteomes" id="UP000250140">
    <property type="component" value="Unassembled WGS sequence"/>
</dbReference>
<feature type="compositionally biased region" description="Low complexity" evidence="3">
    <location>
        <begin position="203"/>
        <end position="220"/>
    </location>
</feature>